<sequence>MTTTGTKKSNRKPGDAMVGFGGVIAILCLLLPIAAAATGGGGAPFLMLGTIPALLLVIAGYLKRITAALENRP</sequence>
<keyword evidence="1" id="KW-0472">Membrane</keyword>
<evidence type="ECO:0000313" key="2">
    <source>
        <dbReference type="EMBL" id="GAA3681983.1"/>
    </source>
</evidence>
<evidence type="ECO:0000256" key="1">
    <source>
        <dbReference type="SAM" id="Phobius"/>
    </source>
</evidence>
<gene>
    <name evidence="2" type="ORF">GCM10023081_20100</name>
</gene>
<dbReference type="RefSeq" id="WP_345150485.1">
    <property type="nucleotide sequence ID" value="NZ_BAABEO010000012.1"/>
</dbReference>
<feature type="transmembrane region" description="Helical" evidence="1">
    <location>
        <begin position="16"/>
        <end position="37"/>
    </location>
</feature>
<protein>
    <recommendedName>
        <fullName evidence="4">Integral membrane protein</fullName>
    </recommendedName>
</protein>
<dbReference type="Proteomes" id="UP001500752">
    <property type="component" value="Unassembled WGS sequence"/>
</dbReference>
<keyword evidence="1" id="KW-0812">Transmembrane</keyword>
<comment type="caution">
    <text evidence="2">The sequence shown here is derived from an EMBL/GenBank/DDBJ whole genome shotgun (WGS) entry which is preliminary data.</text>
</comment>
<reference evidence="3" key="1">
    <citation type="journal article" date="2019" name="Int. J. Syst. Evol. Microbiol.">
        <title>The Global Catalogue of Microorganisms (GCM) 10K type strain sequencing project: providing services to taxonomists for standard genome sequencing and annotation.</title>
        <authorList>
            <consortium name="The Broad Institute Genomics Platform"/>
            <consortium name="The Broad Institute Genome Sequencing Center for Infectious Disease"/>
            <person name="Wu L."/>
            <person name="Ma J."/>
        </authorList>
    </citation>
    <scope>NUCLEOTIDE SEQUENCE [LARGE SCALE GENOMIC DNA]</scope>
    <source>
        <strain evidence="3">JCM 30742</strain>
    </source>
</reference>
<keyword evidence="1" id="KW-1133">Transmembrane helix</keyword>
<evidence type="ECO:0008006" key="4">
    <source>
        <dbReference type="Google" id="ProtNLM"/>
    </source>
</evidence>
<dbReference type="EMBL" id="BAABEO010000012">
    <property type="protein sequence ID" value="GAA3681983.1"/>
    <property type="molecule type" value="Genomic_DNA"/>
</dbReference>
<name>A0ABP7CAM3_9MICC</name>
<organism evidence="2 3">
    <name type="scientific">Arthrobacter ginkgonis</name>
    <dbReference type="NCBI Taxonomy" id="1630594"/>
    <lineage>
        <taxon>Bacteria</taxon>
        <taxon>Bacillati</taxon>
        <taxon>Actinomycetota</taxon>
        <taxon>Actinomycetes</taxon>
        <taxon>Micrococcales</taxon>
        <taxon>Micrococcaceae</taxon>
        <taxon>Arthrobacter</taxon>
    </lineage>
</organism>
<keyword evidence="3" id="KW-1185">Reference proteome</keyword>
<proteinExistence type="predicted"/>
<evidence type="ECO:0000313" key="3">
    <source>
        <dbReference type="Proteomes" id="UP001500752"/>
    </source>
</evidence>
<accession>A0ABP7CAM3</accession>
<feature type="transmembrane region" description="Helical" evidence="1">
    <location>
        <begin position="43"/>
        <end position="62"/>
    </location>
</feature>